<dbReference type="RefSeq" id="WP_035933350.1">
    <property type="nucleotide sequence ID" value="NZ_AVPL01000006.1"/>
</dbReference>
<dbReference type="AlphaFoldDB" id="A0A0A0JXV7"/>
<evidence type="ECO:0000313" key="1">
    <source>
        <dbReference type="EMBL" id="KGN42310.1"/>
    </source>
</evidence>
<organism evidence="1 2">
    <name type="scientific">Knoellia aerolata DSM 18566</name>
    <dbReference type="NCBI Taxonomy" id="1385519"/>
    <lineage>
        <taxon>Bacteria</taxon>
        <taxon>Bacillati</taxon>
        <taxon>Actinomycetota</taxon>
        <taxon>Actinomycetes</taxon>
        <taxon>Micrococcales</taxon>
        <taxon>Intrasporangiaceae</taxon>
        <taxon>Knoellia</taxon>
    </lineage>
</organism>
<evidence type="ECO:0000313" key="2">
    <source>
        <dbReference type="Proteomes" id="UP000030013"/>
    </source>
</evidence>
<dbReference type="Proteomes" id="UP000030013">
    <property type="component" value="Unassembled WGS sequence"/>
</dbReference>
<keyword evidence="2" id="KW-1185">Reference proteome</keyword>
<dbReference type="OrthoDB" id="9156778at2"/>
<sequence length="700" mass="76750">MPDDKNLKKSLRLRQELHTLLAPNPNYFGNLEDTEFGQELEIVQDTAFEEVTCLGFHPATDVLEATVHVKLSGGYGGDLCRPGSTEWVRFYLSYDEGASWEDVGLGSFNAHDIPDSVDCHQDRTKPLVYTVAFPLNDPRRQRCSRPVLPLVRAILSWQVQPPANQPGWNPIWGNRLDRHIQLRPSRPVLRDLIEDLQIDPGKIPHWYDTVLPLPIPEPDPAPFSLVHAATVAKRDKVPPHRFAAPLLAAAQQTGFLDQSVLRAQAKEFAVLDLDYPKLVGEFHDTHGDTTYEQISCLGLDSNRDLLVSTLQVKLPSGFSGPPCSDGSVEYVAFWVDYDNTCDWTYLDTARLTVHDYPSIPADGLNYWLGVPARTASHSSSCKEPKVGRIRAVLSWNTPPSTTNPFAIPRWGNAVETHIEIPPRRRPPTDSPDIRALGRIPVESIDTVTSGLTTSGAVFIEYGSPADALDRPCPFGGSVTVHAYANDAFAAAGRQYRAMWRPAGSLSDGTPVTGPFVTGFYPVVTRTPDPTTGFTPYLSTSLNPFGQLAAWQTSGVVVDGRYEIRLEMVDAAMNPIGVTAWHTIRVDNTAPSADVTFTSGTSCNRANPGDLVQGTFTATDPFFGSFSLTTLPASLAPPNPTHTPASTTSPVVNGTWELATTVDWLQCGYVVELHVHDRSIVNSVPWQKNHAQDDIGFCLGL</sequence>
<dbReference type="eggNOG" id="COG3409">
    <property type="taxonomic scope" value="Bacteria"/>
</dbReference>
<name>A0A0A0JXV7_9MICO</name>
<comment type="caution">
    <text evidence="1">The sequence shown here is derived from an EMBL/GenBank/DDBJ whole genome shotgun (WGS) entry which is preliminary data.</text>
</comment>
<reference evidence="1 2" key="1">
    <citation type="submission" date="2013-08" db="EMBL/GenBank/DDBJ databases">
        <title>The genome sequence of Knoellia aerolata.</title>
        <authorList>
            <person name="Zhu W."/>
            <person name="Wang G."/>
        </authorList>
    </citation>
    <scope>NUCLEOTIDE SEQUENCE [LARGE SCALE GENOMIC DNA]</scope>
    <source>
        <strain evidence="1 2">DSM 18566</strain>
    </source>
</reference>
<accession>A0A0A0JXV7</accession>
<dbReference type="EMBL" id="AVPL01000006">
    <property type="protein sequence ID" value="KGN42310.1"/>
    <property type="molecule type" value="Genomic_DNA"/>
</dbReference>
<gene>
    <name evidence="1" type="ORF">N801_00640</name>
</gene>
<proteinExistence type="predicted"/>
<protein>
    <submittedName>
        <fullName evidence="1">Uncharacterized protein</fullName>
    </submittedName>
</protein>
<dbReference type="STRING" id="1385519.N801_00640"/>